<feature type="region of interest" description="Disordered" evidence="1">
    <location>
        <begin position="76"/>
        <end position="112"/>
    </location>
</feature>
<feature type="region of interest" description="Disordered" evidence="1">
    <location>
        <begin position="1"/>
        <end position="32"/>
    </location>
</feature>
<evidence type="ECO:0000313" key="2">
    <source>
        <dbReference type="EMBL" id="CAG8669800.1"/>
    </source>
</evidence>
<reference evidence="2" key="1">
    <citation type="submission" date="2021-06" db="EMBL/GenBank/DDBJ databases">
        <authorList>
            <person name="Kallberg Y."/>
            <person name="Tangrot J."/>
            <person name="Rosling A."/>
        </authorList>
    </citation>
    <scope>NUCLEOTIDE SEQUENCE</scope>
    <source>
        <strain evidence="2">BR232B</strain>
    </source>
</reference>
<feature type="non-terminal residue" evidence="2">
    <location>
        <position position="1"/>
    </location>
</feature>
<dbReference type="Proteomes" id="UP000789739">
    <property type="component" value="Unassembled WGS sequence"/>
</dbReference>
<feature type="region of interest" description="Disordered" evidence="1">
    <location>
        <begin position="136"/>
        <end position="174"/>
    </location>
</feature>
<accession>A0A9N9H9N9</accession>
<feature type="compositionally biased region" description="Basic and acidic residues" evidence="1">
    <location>
        <begin position="91"/>
        <end position="112"/>
    </location>
</feature>
<dbReference type="EMBL" id="CAJVPI010004750">
    <property type="protein sequence ID" value="CAG8669800.1"/>
    <property type="molecule type" value="Genomic_DNA"/>
</dbReference>
<proteinExistence type="predicted"/>
<name>A0A9N9H9N9_9GLOM</name>
<gene>
    <name evidence="2" type="ORF">PBRASI_LOCUS11242</name>
</gene>
<feature type="compositionally biased region" description="Polar residues" evidence="1">
    <location>
        <begin position="136"/>
        <end position="150"/>
    </location>
</feature>
<sequence>AEEEEFPSPTPMAKRSNSLQPSPGSVMKRAKKDINVTESVNTMAQKAGENTPGLQSPPLVPVVVIEQLELKTWDDGSGMMKQEIPLSGMTEKSESSVPKKKERTGKEDWYDPAIREEEQTGTHILLKNILLIFPDNTQSRTDNSGQSGRPDTQEKGLNLIVKESENNTTHLQIE</sequence>
<protein>
    <submittedName>
        <fullName evidence="2">9625_t:CDS:1</fullName>
    </submittedName>
</protein>
<keyword evidence="3" id="KW-1185">Reference proteome</keyword>
<evidence type="ECO:0000256" key="1">
    <source>
        <dbReference type="SAM" id="MobiDB-lite"/>
    </source>
</evidence>
<organism evidence="2 3">
    <name type="scientific">Paraglomus brasilianum</name>
    <dbReference type="NCBI Taxonomy" id="144538"/>
    <lineage>
        <taxon>Eukaryota</taxon>
        <taxon>Fungi</taxon>
        <taxon>Fungi incertae sedis</taxon>
        <taxon>Mucoromycota</taxon>
        <taxon>Glomeromycotina</taxon>
        <taxon>Glomeromycetes</taxon>
        <taxon>Paraglomerales</taxon>
        <taxon>Paraglomeraceae</taxon>
        <taxon>Paraglomus</taxon>
    </lineage>
</organism>
<evidence type="ECO:0000313" key="3">
    <source>
        <dbReference type="Proteomes" id="UP000789739"/>
    </source>
</evidence>
<comment type="caution">
    <text evidence="2">The sequence shown here is derived from an EMBL/GenBank/DDBJ whole genome shotgun (WGS) entry which is preliminary data.</text>
</comment>
<dbReference type="AlphaFoldDB" id="A0A9N9H9N9"/>